<dbReference type="Gene3D" id="1.10.287.130">
    <property type="match status" value="1"/>
</dbReference>
<dbReference type="PANTHER" id="PTHR44936">
    <property type="entry name" value="SENSOR PROTEIN CREC"/>
    <property type="match status" value="1"/>
</dbReference>
<dbReference type="InterPro" id="IPR003661">
    <property type="entry name" value="HisK_dim/P_dom"/>
</dbReference>
<dbReference type="SUPFAM" id="SSF47384">
    <property type="entry name" value="Homodimeric domain of signal transducing histidine kinase"/>
    <property type="match status" value="1"/>
</dbReference>
<dbReference type="Pfam" id="PF02518">
    <property type="entry name" value="HATPase_c"/>
    <property type="match status" value="1"/>
</dbReference>
<dbReference type="EC" id="2.7.13.3" evidence="3"/>
<dbReference type="InterPro" id="IPR005467">
    <property type="entry name" value="His_kinase_dom"/>
</dbReference>
<dbReference type="SMART" id="SM00387">
    <property type="entry name" value="HATPase_c"/>
    <property type="match status" value="1"/>
</dbReference>
<dbReference type="Pfam" id="PF00672">
    <property type="entry name" value="HAMP"/>
    <property type="match status" value="1"/>
</dbReference>
<evidence type="ECO:0000256" key="4">
    <source>
        <dbReference type="ARBA" id="ARBA00022475"/>
    </source>
</evidence>
<dbReference type="CDD" id="cd00082">
    <property type="entry name" value="HisKA"/>
    <property type="match status" value="1"/>
</dbReference>
<dbReference type="InterPro" id="IPR003660">
    <property type="entry name" value="HAMP_dom"/>
</dbReference>
<dbReference type="AlphaFoldDB" id="A0A381XCI0"/>
<protein>
    <recommendedName>
        <fullName evidence="3">histidine kinase</fullName>
        <ecNumber evidence="3">2.7.13.3</ecNumber>
    </recommendedName>
</protein>
<dbReference type="GO" id="GO:0000155">
    <property type="term" value="F:phosphorelay sensor kinase activity"/>
    <property type="evidence" value="ECO:0007669"/>
    <property type="project" value="InterPro"/>
</dbReference>
<dbReference type="CDD" id="cd06225">
    <property type="entry name" value="HAMP"/>
    <property type="match status" value="1"/>
</dbReference>
<feature type="transmembrane region" description="Helical" evidence="11">
    <location>
        <begin position="6"/>
        <end position="26"/>
    </location>
</feature>
<dbReference type="PROSITE" id="PS50885">
    <property type="entry name" value="HAMP"/>
    <property type="match status" value="1"/>
</dbReference>
<keyword evidence="9" id="KW-0067">ATP-binding</keyword>
<dbReference type="EMBL" id="UINC01014610">
    <property type="protein sequence ID" value="SVA62201.1"/>
    <property type="molecule type" value="Genomic_DNA"/>
</dbReference>
<evidence type="ECO:0000256" key="2">
    <source>
        <dbReference type="ARBA" id="ARBA00004651"/>
    </source>
</evidence>
<keyword evidence="6" id="KW-0808">Transferase</keyword>
<comment type="catalytic activity">
    <reaction evidence="1">
        <text>ATP + protein L-histidine = ADP + protein N-phospho-L-histidine.</text>
        <dbReference type="EC" id="2.7.13.3"/>
    </reaction>
</comment>
<proteinExistence type="predicted"/>
<evidence type="ECO:0000256" key="11">
    <source>
        <dbReference type="SAM" id="Phobius"/>
    </source>
</evidence>
<keyword evidence="7" id="KW-0547">Nucleotide-binding</keyword>
<dbReference type="SUPFAM" id="SSF158472">
    <property type="entry name" value="HAMP domain-like"/>
    <property type="match status" value="1"/>
</dbReference>
<reference evidence="14" key="1">
    <citation type="submission" date="2018-05" db="EMBL/GenBank/DDBJ databases">
        <authorList>
            <person name="Lanie J.A."/>
            <person name="Ng W.-L."/>
            <person name="Kazmierczak K.M."/>
            <person name="Andrzejewski T.M."/>
            <person name="Davidsen T.M."/>
            <person name="Wayne K.J."/>
            <person name="Tettelin H."/>
            <person name="Glass J.I."/>
            <person name="Rusch D."/>
            <person name="Podicherti R."/>
            <person name="Tsui H.-C.T."/>
            <person name="Winkler M.E."/>
        </authorList>
    </citation>
    <scope>NUCLEOTIDE SEQUENCE</scope>
</reference>
<keyword evidence="11" id="KW-0812">Transmembrane</keyword>
<feature type="transmembrane region" description="Helical" evidence="11">
    <location>
        <begin position="149"/>
        <end position="167"/>
    </location>
</feature>
<dbReference type="Gene3D" id="3.30.565.10">
    <property type="entry name" value="Histidine kinase-like ATPase, C-terminal domain"/>
    <property type="match status" value="1"/>
</dbReference>
<name>A0A381XCI0_9ZZZZ</name>
<evidence type="ECO:0000313" key="14">
    <source>
        <dbReference type="EMBL" id="SVA62201.1"/>
    </source>
</evidence>
<organism evidence="14">
    <name type="scientific">marine metagenome</name>
    <dbReference type="NCBI Taxonomy" id="408172"/>
    <lineage>
        <taxon>unclassified sequences</taxon>
        <taxon>metagenomes</taxon>
        <taxon>ecological metagenomes</taxon>
    </lineage>
</organism>
<keyword evidence="4" id="KW-1003">Cell membrane</keyword>
<evidence type="ECO:0000259" key="13">
    <source>
        <dbReference type="PROSITE" id="PS50885"/>
    </source>
</evidence>
<keyword evidence="5" id="KW-0597">Phosphoprotein</keyword>
<evidence type="ECO:0000256" key="9">
    <source>
        <dbReference type="ARBA" id="ARBA00022840"/>
    </source>
</evidence>
<dbReference type="SMART" id="SM00304">
    <property type="entry name" value="HAMP"/>
    <property type="match status" value="1"/>
</dbReference>
<dbReference type="SMART" id="SM00388">
    <property type="entry name" value="HisKA"/>
    <property type="match status" value="1"/>
</dbReference>
<feature type="domain" description="Histidine kinase" evidence="12">
    <location>
        <begin position="232"/>
        <end position="426"/>
    </location>
</feature>
<dbReference type="InterPro" id="IPR003594">
    <property type="entry name" value="HATPase_dom"/>
</dbReference>
<evidence type="ECO:0000256" key="6">
    <source>
        <dbReference type="ARBA" id="ARBA00022679"/>
    </source>
</evidence>
<comment type="subcellular location">
    <subcellularLocation>
        <location evidence="2">Cell membrane</location>
        <topology evidence="2">Multi-pass membrane protein</topology>
    </subcellularLocation>
</comment>
<keyword evidence="8" id="KW-0418">Kinase</keyword>
<dbReference type="PANTHER" id="PTHR44936:SF9">
    <property type="entry name" value="SENSOR PROTEIN CREC"/>
    <property type="match status" value="1"/>
</dbReference>
<evidence type="ECO:0000256" key="1">
    <source>
        <dbReference type="ARBA" id="ARBA00000085"/>
    </source>
</evidence>
<evidence type="ECO:0000256" key="7">
    <source>
        <dbReference type="ARBA" id="ARBA00022741"/>
    </source>
</evidence>
<sequence length="430" mass="45028">MRQRLAWVFVALTVMLVVGFLVPLGLSLRSQAELRSLAGAQSDARGVATALASSARATSRNPGAIDVQFVLDSFGSEDLVVFLPDGTRLGDGYTPENAVDLADDGAIVARIDGGVLAVVPVTFQTSGARLVVTSFVSNTDLREGVTTSWLILAVLGLIVIVGAVPLADRLAASIVKPVRELSDAAHRWAGGDLDARVAPAGPPEVAESGRAFNQLVERLAELLAAERERIADLSHQLRTPIAALRLQAESVTDSEARDGLISDIVHLEGAVTALIEDVRRNESDEATICDLGAVVGKRMGFWRVVASAQQRSADINLEDREAVLVNLPAAKVLSILDNLVQNVLTHTVAGVGFTVSVTSGPPRLTITDEGDGLPSTDVFDRGSSSVSSGLGLDIVRRVAEESGGGVTLGDSPGTTIVVRFGEPVSPTEAR</sequence>
<dbReference type="SUPFAM" id="SSF55874">
    <property type="entry name" value="ATPase domain of HSP90 chaperone/DNA topoisomerase II/histidine kinase"/>
    <property type="match status" value="1"/>
</dbReference>
<gene>
    <name evidence="14" type="ORF">METZ01_LOCUS115055</name>
</gene>
<evidence type="ECO:0000256" key="5">
    <source>
        <dbReference type="ARBA" id="ARBA00022553"/>
    </source>
</evidence>
<dbReference type="InterPro" id="IPR050980">
    <property type="entry name" value="2C_sensor_his_kinase"/>
</dbReference>
<dbReference type="GO" id="GO:0005524">
    <property type="term" value="F:ATP binding"/>
    <property type="evidence" value="ECO:0007669"/>
    <property type="project" value="UniProtKB-KW"/>
</dbReference>
<evidence type="ECO:0000256" key="10">
    <source>
        <dbReference type="ARBA" id="ARBA00023012"/>
    </source>
</evidence>
<keyword evidence="10" id="KW-0902">Two-component regulatory system</keyword>
<dbReference type="GO" id="GO:0005886">
    <property type="term" value="C:plasma membrane"/>
    <property type="evidence" value="ECO:0007669"/>
    <property type="project" value="UniProtKB-SubCell"/>
</dbReference>
<feature type="domain" description="HAMP" evidence="13">
    <location>
        <begin position="172"/>
        <end position="224"/>
    </location>
</feature>
<dbReference type="PROSITE" id="PS50109">
    <property type="entry name" value="HIS_KIN"/>
    <property type="match status" value="1"/>
</dbReference>
<dbReference type="InterPro" id="IPR036097">
    <property type="entry name" value="HisK_dim/P_sf"/>
</dbReference>
<evidence type="ECO:0000256" key="8">
    <source>
        <dbReference type="ARBA" id="ARBA00022777"/>
    </source>
</evidence>
<accession>A0A381XCI0</accession>
<keyword evidence="11" id="KW-0472">Membrane</keyword>
<evidence type="ECO:0000256" key="3">
    <source>
        <dbReference type="ARBA" id="ARBA00012438"/>
    </source>
</evidence>
<evidence type="ECO:0000259" key="12">
    <source>
        <dbReference type="PROSITE" id="PS50109"/>
    </source>
</evidence>
<keyword evidence="11" id="KW-1133">Transmembrane helix</keyword>
<dbReference type="InterPro" id="IPR036890">
    <property type="entry name" value="HATPase_C_sf"/>
</dbReference>